<dbReference type="Proteomes" id="UP001604335">
    <property type="component" value="Unassembled WGS sequence"/>
</dbReference>
<evidence type="ECO:0000313" key="3">
    <source>
        <dbReference type="Proteomes" id="UP001604335"/>
    </source>
</evidence>
<reference evidence="3" key="1">
    <citation type="journal article" date="2024" name="Algal Res.">
        <title>Biochemical, toxicological and genomic investigation of a high-biomass producing Limnothrix strain isolated from Italian shallow drinking water reservoir.</title>
        <authorList>
            <person name="Simonazzi M."/>
            <person name="Shishido T.K."/>
            <person name="Delbaje E."/>
            <person name="Wahlsten M."/>
            <person name="Fewer D.P."/>
            <person name="Sivonen K."/>
            <person name="Pezzolesi L."/>
            <person name="Pistocchi R."/>
        </authorList>
    </citation>
    <scope>NUCLEOTIDE SEQUENCE [LARGE SCALE GENOMIC DNA]</scope>
    <source>
        <strain evidence="3">LRLZ20PSL1</strain>
    </source>
</reference>
<accession>A0ABW7C7C2</accession>
<proteinExistence type="predicted"/>
<dbReference type="EMBL" id="JAZAQF010000016">
    <property type="protein sequence ID" value="MFG3816632.1"/>
    <property type="molecule type" value="Genomic_DNA"/>
</dbReference>
<dbReference type="InterPro" id="IPR050126">
    <property type="entry name" value="Ap4A_hydrolase"/>
</dbReference>
<comment type="caution">
    <text evidence="2">The sequence shown here is derived from an EMBL/GenBank/DDBJ whole genome shotgun (WGS) entry which is preliminary data.</text>
</comment>
<dbReference type="PANTHER" id="PTHR42850">
    <property type="entry name" value="METALLOPHOSPHOESTERASE"/>
    <property type="match status" value="1"/>
</dbReference>
<sequence>MDATSATRKIVIGDVHGQYDGLMHLLGLIAPGQDDQLCFVGDLIDRGPKSAQVVDFVMHSPYQCLLGNHERMLLDILHEGQVLQQPLQAWLFSGGQMTLVSYQDFYGEPGIPHAHFDWMRSLPLYVDWGDYWIVHAGVDPTLPLDVQGIQQFCWIRDSFHSFPQPYFNDKTIVTGHTITFTLPGIEPGQLARGPGWLDIDTGAYHPRSGWLTGVDLTQQMVYQVNIYRSETRIRPLAEATISIMPEAVVGRF</sequence>
<dbReference type="Gene3D" id="3.60.21.10">
    <property type="match status" value="1"/>
</dbReference>
<dbReference type="InterPro" id="IPR029052">
    <property type="entry name" value="Metallo-depent_PP-like"/>
</dbReference>
<dbReference type="CDD" id="cd00144">
    <property type="entry name" value="MPP_PPP_family"/>
    <property type="match status" value="1"/>
</dbReference>
<dbReference type="PANTHER" id="PTHR42850:SF4">
    <property type="entry name" value="ZINC-DEPENDENT ENDOPOLYPHOSPHATASE"/>
    <property type="match status" value="1"/>
</dbReference>
<dbReference type="InterPro" id="IPR004843">
    <property type="entry name" value="Calcineurin-like_PHP"/>
</dbReference>
<dbReference type="EC" id="3.1.-.-" evidence="2"/>
<keyword evidence="2" id="KW-0378">Hydrolase</keyword>
<feature type="domain" description="Calcineurin-like phosphoesterase" evidence="1">
    <location>
        <begin position="10"/>
        <end position="177"/>
    </location>
</feature>
<dbReference type="Pfam" id="PF00149">
    <property type="entry name" value="Metallophos"/>
    <property type="match status" value="1"/>
</dbReference>
<name>A0ABW7C7C2_9CYAN</name>
<dbReference type="RefSeq" id="WP_099533092.1">
    <property type="nucleotide sequence ID" value="NZ_JAZAQF010000016.1"/>
</dbReference>
<dbReference type="GO" id="GO:0016787">
    <property type="term" value="F:hydrolase activity"/>
    <property type="evidence" value="ECO:0007669"/>
    <property type="project" value="UniProtKB-KW"/>
</dbReference>
<gene>
    <name evidence="2" type="ORF">VPK24_03200</name>
</gene>
<organism evidence="2 3">
    <name type="scientific">Limnothrix redekei LRLZ20PSL1</name>
    <dbReference type="NCBI Taxonomy" id="3112953"/>
    <lineage>
        <taxon>Bacteria</taxon>
        <taxon>Bacillati</taxon>
        <taxon>Cyanobacteriota</taxon>
        <taxon>Cyanophyceae</taxon>
        <taxon>Pseudanabaenales</taxon>
        <taxon>Pseudanabaenaceae</taxon>
        <taxon>Limnothrix</taxon>
    </lineage>
</organism>
<evidence type="ECO:0000313" key="2">
    <source>
        <dbReference type="EMBL" id="MFG3816632.1"/>
    </source>
</evidence>
<dbReference type="SUPFAM" id="SSF56300">
    <property type="entry name" value="Metallo-dependent phosphatases"/>
    <property type="match status" value="1"/>
</dbReference>
<evidence type="ECO:0000259" key="1">
    <source>
        <dbReference type="Pfam" id="PF00149"/>
    </source>
</evidence>
<keyword evidence="3" id="KW-1185">Reference proteome</keyword>
<protein>
    <submittedName>
        <fullName evidence="2">Metallophosphoesterase family protein</fullName>
        <ecNumber evidence="2">3.1.-.-</ecNumber>
    </submittedName>
</protein>